<sequence length="219" mass="24605">MESEPSTPDLPVNSPFEKGSSYELVSKGKLRAYEIHSPGPNSSPIYYIESNETLSKSKFDLLLHKGDSKNGVILGVAKRHLRGFTIGLGDPAGEIEGKPIIWEKLERPEKYSHKIYHFDFGKGEQRKTYTFRKSTGRTGRLKSMELRIGGVDEEDGELVAKWIGSSRWNMKNGSLFLADTVKKEQDQSAVREGHANDLEIIVYLTTFAVIESQVRRSKG</sequence>
<gene>
    <name evidence="1" type="ORF">N7509_004219</name>
</gene>
<dbReference type="RefSeq" id="XP_056491590.1">
    <property type="nucleotide sequence ID" value="XM_056628856.1"/>
</dbReference>
<protein>
    <submittedName>
        <fullName evidence="1">Uncharacterized protein</fullName>
    </submittedName>
</protein>
<dbReference type="EMBL" id="JAPZBU010000005">
    <property type="protein sequence ID" value="KAJ5404348.1"/>
    <property type="molecule type" value="Genomic_DNA"/>
</dbReference>
<reference evidence="1" key="1">
    <citation type="submission" date="2022-12" db="EMBL/GenBank/DDBJ databases">
        <authorList>
            <person name="Petersen C."/>
        </authorList>
    </citation>
    <scope>NUCLEOTIDE SEQUENCE</scope>
    <source>
        <strain evidence="1">IBT 29677</strain>
    </source>
</reference>
<dbReference type="AlphaFoldDB" id="A0A9W9W6X0"/>
<dbReference type="OrthoDB" id="3431997at2759"/>
<accession>A0A9W9W6X0</accession>
<proteinExistence type="predicted"/>
<evidence type="ECO:0000313" key="2">
    <source>
        <dbReference type="Proteomes" id="UP001147747"/>
    </source>
</evidence>
<comment type="caution">
    <text evidence="1">The sequence shown here is derived from an EMBL/GenBank/DDBJ whole genome shotgun (WGS) entry which is preliminary data.</text>
</comment>
<name>A0A9W9W6X0_9EURO</name>
<organism evidence="1 2">
    <name type="scientific">Penicillium cosmopolitanum</name>
    <dbReference type="NCBI Taxonomy" id="1131564"/>
    <lineage>
        <taxon>Eukaryota</taxon>
        <taxon>Fungi</taxon>
        <taxon>Dikarya</taxon>
        <taxon>Ascomycota</taxon>
        <taxon>Pezizomycotina</taxon>
        <taxon>Eurotiomycetes</taxon>
        <taxon>Eurotiomycetidae</taxon>
        <taxon>Eurotiales</taxon>
        <taxon>Aspergillaceae</taxon>
        <taxon>Penicillium</taxon>
    </lineage>
</organism>
<dbReference type="Proteomes" id="UP001147747">
    <property type="component" value="Unassembled WGS sequence"/>
</dbReference>
<dbReference type="GeneID" id="81367836"/>
<reference evidence="1" key="2">
    <citation type="journal article" date="2023" name="IMA Fungus">
        <title>Comparative genomic study of the Penicillium genus elucidates a diverse pangenome and 15 lateral gene transfer events.</title>
        <authorList>
            <person name="Petersen C."/>
            <person name="Sorensen T."/>
            <person name="Nielsen M.R."/>
            <person name="Sondergaard T.E."/>
            <person name="Sorensen J.L."/>
            <person name="Fitzpatrick D.A."/>
            <person name="Frisvad J.C."/>
            <person name="Nielsen K.L."/>
        </authorList>
    </citation>
    <scope>NUCLEOTIDE SEQUENCE</scope>
    <source>
        <strain evidence="1">IBT 29677</strain>
    </source>
</reference>
<keyword evidence="2" id="KW-1185">Reference proteome</keyword>
<evidence type="ECO:0000313" key="1">
    <source>
        <dbReference type="EMBL" id="KAJ5404348.1"/>
    </source>
</evidence>